<evidence type="ECO:0000256" key="1">
    <source>
        <dbReference type="ARBA" id="ARBA00004651"/>
    </source>
</evidence>
<feature type="transmembrane region" description="Helical" evidence="7">
    <location>
        <begin position="34"/>
        <end position="56"/>
    </location>
</feature>
<keyword evidence="6 7" id="KW-0472">Membrane</keyword>
<sequence>MLTVLFVPMKLPSKGSEVTALSKDSAPNESLFSIFKLFFALGWVSFGGPAAHIGYFRQTFVEKMQWLSDEEYAQMVALSQFLPGPGSSQVGFAVGYQRAGLGGGIMAFLGFTLPSIILMIALALLSSQLTESSYFQSLVHGLKLLAVVVVADAAWGMYKNFCQQKLTVALCISTAVALLLFQSVITQIVILLAAALIGVRYLANPELRSTQSSIKLSYFPIGLFFALLFGLPLMTWLSPSLQLFSDFFQAGSLVFGGGHVVLPLLQNIVGDQITQDVFLTGYAAAQAVPGPMFTFATYIGYALLPNAPIWGAIIATLGVFIPGFLLLVGVLKHWQQLAKVPAISGALNGVNAAVVGLLIAALYQPVFISAVIEPIDFAWVLAGGLLLKQFKLPIVWMVAFFAIAGLITPFVQNLI</sequence>
<feature type="transmembrane region" description="Helical" evidence="7">
    <location>
        <begin position="187"/>
        <end position="204"/>
    </location>
</feature>
<feature type="transmembrane region" description="Helical" evidence="7">
    <location>
        <begin position="277"/>
        <end position="301"/>
    </location>
</feature>
<evidence type="ECO:0000256" key="3">
    <source>
        <dbReference type="ARBA" id="ARBA00022475"/>
    </source>
</evidence>
<feature type="transmembrane region" description="Helical" evidence="7">
    <location>
        <begin position="247"/>
        <end position="265"/>
    </location>
</feature>
<dbReference type="Pfam" id="PF02417">
    <property type="entry name" value="Chromate_transp"/>
    <property type="match status" value="2"/>
</dbReference>
<dbReference type="InterPro" id="IPR003370">
    <property type="entry name" value="Chromate_transpt"/>
</dbReference>
<evidence type="ECO:0000256" key="7">
    <source>
        <dbReference type="SAM" id="Phobius"/>
    </source>
</evidence>
<evidence type="ECO:0000256" key="6">
    <source>
        <dbReference type="ARBA" id="ARBA00023136"/>
    </source>
</evidence>
<keyword evidence="3" id="KW-1003">Cell membrane</keyword>
<feature type="transmembrane region" description="Helical" evidence="7">
    <location>
        <begin position="216"/>
        <end position="235"/>
    </location>
</feature>
<evidence type="ECO:0000256" key="2">
    <source>
        <dbReference type="ARBA" id="ARBA00005262"/>
    </source>
</evidence>
<gene>
    <name evidence="8" type="primary">chrA</name>
    <name evidence="8" type="ORF">MD535_04600</name>
</gene>
<evidence type="ECO:0000313" key="9">
    <source>
        <dbReference type="Proteomes" id="UP001155587"/>
    </source>
</evidence>
<dbReference type="PIRSF" id="PIRSF004810">
    <property type="entry name" value="ChrA"/>
    <property type="match status" value="1"/>
</dbReference>
<dbReference type="NCBIfam" id="TIGR00937">
    <property type="entry name" value="2A51"/>
    <property type="match status" value="1"/>
</dbReference>
<dbReference type="EMBL" id="JAKRRY010000003">
    <property type="protein sequence ID" value="MCW8345309.1"/>
    <property type="molecule type" value="Genomic_DNA"/>
</dbReference>
<evidence type="ECO:0000313" key="8">
    <source>
        <dbReference type="EMBL" id="MCW8345309.1"/>
    </source>
</evidence>
<evidence type="ECO:0000256" key="5">
    <source>
        <dbReference type="ARBA" id="ARBA00022989"/>
    </source>
</evidence>
<reference evidence="8" key="1">
    <citation type="submission" date="2022-02" db="EMBL/GenBank/DDBJ databases">
        <title>Vibrio sp. nov, a new bacterium isolated from seawater.</title>
        <authorList>
            <person name="Yuan Y."/>
        </authorList>
    </citation>
    <scope>NUCLEOTIDE SEQUENCE</scope>
    <source>
        <strain evidence="8">ZSDZ65</strain>
    </source>
</reference>
<comment type="similarity">
    <text evidence="2">Belongs to the chromate ion transporter (CHR) (TC 2.A.51) family.</text>
</comment>
<feature type="transmembrane region" description="Helical" evidence="7">
    <location>
        <begin position="394"/>
        <end position="412"/>
    </location>
</feature>
<dbReference type="AlphaFoldDB" id="A0A9X3CLE8"/>
<comment type="caution">
    <text evidence="8">The sequence shown here is derived from an EMBL/GenBank/DDBJ whole genome shotgun (WGS) entry which is preliminary data.</text>
</comment>
<dbReference type="PANTHER" id="PTHR33567:SF3">
    <property type="entry name" value="CHROMATE ION TRANSPORTER (EUROFUNG)"/>
    <property type="match status" value="1"/>
</dbReference>
<keyword evidence="9" id="KW-1185">Reference proteome</keyword>
<dbReference type="RefSeq" id="WP_265673753.1">
    <property type="nucleotide sequence ID" value="NZ_JAKRRY010000003.1"/>
</dbReference>
<accession>A0A9X3CLE8</accession>
<comment type="subcellular location">
    <subcellularLocation>
        <location evidence="1">Cell membrane</location>
        <topology evidence="1">Multi-pass membrane protein</topology>
    </subcellularLocation>
</comment>
<name>A0A9X3CLE8_9VIBR</name>
<dbReference type="GO" id="GO:0015109">
    <property type="term" value="F:chromate transmembrane transporter activity"/>
    <property type="evidence" value="ECO:0007669"/>
    <property type="project" value="InterPro"/>
</dbReference>
<organism evidence="8 9">
    <name type="scientific">Vibrio qingdaonensis</name>
    <dbReference type="NCBI Taxonomy" id="2829491"/>
    <lineage>
        <taxon>Bacteria</taxon>
        <taxon>Pseudomonadati</taxon>
        <taxon>Pseudomonadota</taxon>
        <taxon>Gammaproteobacteria</taxon>
        <taxon>Vibrionales</taxon>
        <taxon>Vibrionaceae</taxon>
        <taxon>Vibrio</taxon>
    </lineage>
</organism>
<protein>
    <submittedName>
        <fullName evidence="8">Chromate efflux transporter</fullName>
    </submittedName>
</protein>
<dbReference type="Proteomes" id="UP001155587">
    <property type="component" value="Unassembled WGS sequence"/>
</dbReference>
<evidence type="ECO:0000256" key="4">
    <source>
        <dbReference type="ARBA" id="ARBA00022692"/>
    </source>
</evidence>
<proteinExistence type="inferred from homology"/>
<feature type="transmembrane region" description="Helical" evidence="7">
    <location>
        <begin position="307"/>
        <end position="328"/>
    </location>
</feature>
<feature type="transmembrane region" description="Helical" evidence="7">
    <location>
        <begin position="105"/>
        <end position="126"/>
    </location>
</feature>
<keyword evidence="4 7" id="KW-0812">Transmembrane</keyword>
<dbReference type="PANTHER" id="PTHR33567">
    <property type="entry name" value="CHROMATE ION TRANSPORTER (EUROFUNG)"/>
    <property type="match status" value="1"/>
</dbReference>
<keyword evidence="5 7" id="KW-1133">Transmembrane helix</keyword>
<dbReference type="GO" id="GO:0005886">
    <property type="term" value="C:plasma membrane"/>
    <property type="evidence" value="ECO:0007669"/>
    <property type="project" value="UniProtKB-SubCell"/>
</dbReference>
<dbReference type="InterPro" id="IPR014047">
    <property type="entry name" value="Chr_Tranpt_l_chain"/>
</dbReference>